<dbReference type="Pfam" id="PF11967">
    <property type="entry name" value="RecO_N"/>
    <property type="match status" value="1"/>
</dbReference>
<evidence type="ECO:0000313" key="8">
    <source>
        <dbReference type="EMBL" id="EFK95926.1"/>
    </source>
</evidence>
<reference evidence="8" key="2">
    <citation type="journal article" date="2011" name="Microb. Ecol.">
        <title>Taxonomic and Functional Metagenomic Profiling of the Microbial Community in the Anoxic Sediment of a Sub-saline Shallow Lake (Laguna de Carrizo, Central Spain).</title>
        <authorList>
            <person name="Ferrer M."/>
            <person name="Guazzaroni M.E."/>
            <person name="Richter M."/>
            <person name="Garcia-Salamanca A."/>
            <person name="Yarza P."/>
            <person name="Suarez-Suarez A."/>
            <person name="Solano J."/>
            <person name="Alcaide M."/>
            <person name="van Dillewijn P."/>
            <person name="Molina-Henares M.A."/>
            <person name="Lopez-Cortes N."/>
            <person name="Al-Ramahi Y."/>
            <person name="Guerrero C."/>
            <person name="Acosta A."/>
            <person name="de Eugenio L.I."/>
            <person name="Martinez V."/>
            <person name="Marques S."/>
            <person name="Rojo F."/>
            <person name="Santero E."/>
            <person name="Genilloud O."/>
            <person name="Perez-Perez J."/>
            <person name="Rossello-Mora R."/>
            <person name="Ramos J.L."/>
        </authorList>
    </citation>
    <scope>NUCLEOTIDE SEQUENCE</scope>
</reference>
<dbReference type="GO" id="GO:0043590">
    <property type="term" value="C:bacterial nucleoid"/>
    <property type="evidence" value="ECO:0007669"/>
    <property type="project" value="TreeGrafter"/>
</dbReference>
<organism evidence="8">
    <name type="scientific">sediment metagenome</name>
    <dbReference type="NCBI Taxonomy" id="749907"/>
    <lineage>
        <taxon>unclassified sequences</taxon>
        <taxon>metagenomes</taxon>
        <taxon>ecological metagenomes</taxon>
    </lineage>
</organism>
<dbReference type="Gene3D" id="2.40.50.140">
    <property type="entry name" value="Nucleic acid-binding proteins"/>
    <property type="match status" value="1"/>
</dbReference>
<comment type="caution">
    <text evidence="8">The sequence shown here is derived from an EMBL/GenBank/DDBJ whole genome shotgun (WGS) entry which is preliminary data.</text>
</comment>
<evidence type="ECO:0000256" key="1">
    <source>
        <dbReference type="ARBA" id="ARBA00007452"/>
    </source>
</evidence>
<dbReference type="EMBL" id="ADZX01000612">
    <property type="protein sequence ID" value="EFK95926.1"/>
    <property type="molecule type" value="Genomic_DNA"/>
</dbReference>
<dbReference type="GO" id="GO:0006302">
    <property type="term" value="P:double-strand break repair"/>
    <property type="evidence" value="ECO:0007669"/>
    <property type="project" value="TreeGrafter"/>
</dbReference>
<dbReference type="HAMAP" id="MF_00201">
    <property type="entry name" value="RecO"/>
    <property type="match status" value="1"/>
</dbReference>
<dbReference type="Pfam" id="PF02565">
    <property type="entry name" value="RecO_C"/>
    <property type="match status" value="1"/>
</dbReference>
<name>D9PKI8_9ZZZZ</name>
<dbReference type="SUPFAM" id="SSF50249">
    <property type="entry name" value="Nucleic acid-binding proteins"/>
    <property type="match status" value="1"/>
</dbReference>
<keyword evidence="5" id="KW-0234">DNA repair</keyword>
<keyword evidence="4" id="KW-0233">DNA recombination</keyword>
<comment type="similarity">
    <text evidence="1">Belongs to the RecO family.</text>
</comment>
<evidence type="ECO:0000256" key="5">
    <source>
        <dbReference type="ARBA" id="ARBA00023204"/>
    </source>
</evidence>
<feature type="domain" description="DNA replication/recombination mediator RecO N-terminal" evidence="7">
    <location>
        <begin position="9"/>
        <end position="80"/>
    </location>
</feature>
<dbReference type="InterPro" id="IPR042242">
    <property type="entry name" value="RecO_C"/>
</dbReference>
<dbReference type="AlphaFoldDB" id="D9PKI8"/>
<dbReference type="PANTHER" id="PTHR33991">
    <property type="entry name" value="DNA REPAIR PROTEIN RECO"/>
    <property type="match status" value="1"/>
</dbReference>
<evidence type="ECO:0000259" key="7">
    <source>
        <dbReference type="Pfam" id="PF11967"/>
    </source>
</evidence>
<dbReference type="GO" id="GO:0006310">
    <property type="term" value="P:DNA recombination"/>
    <property type="evidence" value="ECO:0007669"/>
    <property type="project" value="UniProtKB-KW"/>
</dbReference>
<reference evidence="8" key="1">
    <citation type="submission" date="2010-07" db="EMBL/GenBank/DDBJ databases">
        <authorList>
            <consortium name="CONSOLIDER consortium CSD2007-00005"/>
            <person name="Guazzaroni M.-E."/>
            <person name="Richter M."/>
            <person name="Garcia-Salamanca A."/>
            <person name="Yarza P."/>
            <person name="Ferrer M."/>
        </authorList>
    </citation>
    <scope>NUCLEOTIDE SEQUENCE</scope>
</reference>
<evidence type="ECO:0000256" key="4">
    <source>
        <dbReference type="ARBA" id="ARBA00023172"/>
    </source>
</evidence>
<dbReference type="PANTHER" id="PTHR33991:SF1">
    <property type="entry name" value="DNA REPAIR PROTEIN RECO"/>
    <property type="match status" value="1"/>
</dbReference>
<evidence type="ECO:0000256" key="2">
    <source>
        <dbReference type="ARBA" id="ARBA00021310"/>
    </source>
</evidence>
<dbReference type="Gene3D" id="1.20.1440.120">
    <property type="entry name" value="Recombination protein O, C-terminal domain"/>
    <property type="match status" value="1"/>
</dbReference>
<gene>
    <name evidence="8" type="primary">recO</name>
    <name evidence="8" type="ORF">LDC_2055</name>
</gene>
<proteinExistence type="inferred from homology"/>
<dbReference type="NCBIfam" id="TIGR00613">
    <property type="entry name" value="reco"/>
    <property type="match status" value="1"/>
</dbReference>
<evidence type="ECO:0000256" key="6">
    <source>
        <dbReference type="ARBA" id="ARBA00033409"/>
    </source>
</evidence>
<evidence type="ECO:0000256" key="3">
    <source>
        <dbReference type="ARBA" id="ARBA00022763"/>
    </source>
</evidence>
<protein>
    <recommendedName>
        <fullName evidence="2">DNA repair protein RecO</fullName>
    </recommendedName>
    <alternativeName>
        <fullName evidence="6">Recombination protein O</fullName>
    </alternativeName>
</protein>
<accession>D9PKI8</accession>
<sequence length="265" mass="28905">MSGPGAGPDRGYVLHSYPYRETSLLLQVWTEKHGRFAAVAKGARRPKSAARGVLVPFQPLALAWFGRGEVKTLKNAEPAGPALPLAGASLLSAFYLNELLLKLIHRDDPHERLWVAYDEAIGQLRERSRRASGVPGLLAAEPGVGESRAIEPVLRRFELAMLRELGFAAELGRDAETGAAIDAEQDYWYVVERGPIPATGGSERADAVKLSGLTLVHLERGRFDDARTAGEAKNLMRMLIHHCLAGQELSTRAIVRDLRSLEDAA</sequence>
<dbReference type="InterPro" id="IPR022572">
    <property type="entry name" value="DNA_rep/recomb_RecO_N"/>
</dbReference>
<keyword evidence="3" id="KW-0227">DNA damage</keyword>
<dbReference type="InterPro" id="IPR012340">
    <property type="entry name" value="NA-bd_OB-fold"/>
</dbReference>
<dbReference type="InterPro" id="IPR003717">
    <property type="entry name" value="RecO"/>
</dbReference>